<proteinExistence type="predicted"/>
<dbReference type="Proteomes" id="UP000191024">
    <property type="component" value="Chromosome G"/>
</dbReference>
<dbReference type="OrthoDB" id="4040439at2759"/>
<organism evidence="2 3">
    <name type="scientific">Lachancea mirantina</name>
    <dbReference type="NCBI Taxonomy" id="1230905"/>
    <lineage>
        <taxon>Eukaryota</taxon>
        <taxon>Fungi</taxon>
        <taxon>Dikarya</taxon>
        <taxon>Ascomycota</taxon>
        <taxon>Saccharomycotina</taxon>
        <taxon>Saccharomycetes</taxon>
        <taxon>Saccharomycetales</taxon>
        <taxon>Saccharomycetaceae</taxon>
        <taxon>Lachancea</taxon>
    </lineage>
</organism>
<dbReference type="GO" id="GO:0042729">
    <property type="term" value="C:DASH complex"/>
    <property type="evidence" value="ECO:0007669"/>
    <property type="project" value="TreeGrafter"/>
</dbReference>
<dbReference type="EMBL" id="LT598469">
    <property type="protein sequence ID" value="SCV00489.1"/>
    <property type="molecule type" value="Genomic_DNA"/>
</dbReference>
<sequence length="69" mass="8074">MNETKKRQYARLAQQLKVLQSNLQNTTDQLEVMSRHCNDHLVGQLGKIHASWFIGGNWCFEEEMLGKNR</sequence>
<gene>
    <name evidence="2" type="ORF">LAMI_0G05402G</name>
</gene>
<dbReference type="InterPro" id="IPR013183">
    <property type="entry name" value="Hsk3-like"/>
</dbReference>
<feature type="coiled-coil region" evidence="1">
    <location>
        <begin position="2"/>
        <end position="36"/>
    </location>
</feature>
<reference evidence="2 3" key="1">
    <citation type="submission" date="2016-03" db="EMBL/GenBank/DDBJ databases">
        <authorList>
            <person name="Devillers H."/>
        </authorList>
    </citation>
    <scope>NUCLEOTIDE SEQUENCE [LARGE SCALE GENOMIC DNA]</scope>
    <source>
        <strain evidence="2">CBS 11717</strain>
    </source>
</reference>
<dbReference type="InterPro" id="IPR042332">
    <property type="entry name" value="Hsk3"/>
</dbReference>
<dbReference type="GO" id="GO:0008608">
    <property type="term" value="P:attachment of spindle microtubules to kinetochore"/>
    <property type="evidence" value="ECO:0007669"/>
    <property type="project" value="InterPro"/>
</dbReference>
<dbReference type="PANTHER" id="PTHR28289:SF1">
    <property type="entry name" value="DASH COMPLEX SUBUNIT HSK3"/>
    <property type="match status" value="1"/>
</dbReference>
<keyword evidence="3" id="KW-1185">Reference proteome</keyword>
<keyword evidence="1" id="KW-0175">Coiled coil</keyword>
<dbReference type="AlphaFoldDB" id="A0A1G4K8S5"/>
<protein>
    <submittedName>
        <fullName evidence="2">LAMI_0G05402g1_1</fullName>
    </submittedName>
</protein>
<evidence type="ECO:0000313" key="2">
    <source>
        <dbReference type="EMBL" id="SCV00489.1"/>
    </source>
</evidence>
<dbReference type="PANTHER" id="PTHR28289">
    <property type="entry name" value="DASH COMPLEX SUBUNIT HSK3"/>
    <property type="match status" value="1"/>
</dbReference>
<name>A0A1G4K8S5_9SACH</name>
<dbReference type="GO" id="GO:0051010">
    <property type="term" value="F:microtubule plus-end binding"/>
    <property type="evidence" value="ECO:0007669"/>
    <property type="project" value="TreeGrafter"/>
</dbReference>
<dbReference type="Pfam" id="PF08227">
    <property type="entry name" value="DASH_Hsk3"/>
    <property type="match status" value="1"/>
</dbReference>
<dbReference type="STRING" id="1230905.A0A1G4K8S5"/>
<evidence type="ECO:0000256" key="1">
    <source>
        <dbReference type="SAM" id="Coils"/>
    </source>
</evidence>
<accession>A0A1G4K8S5</accession>
<evidence type="ECO:0000313" key="3">
    <source>
        <dbReference type="Proteomes" id="UP000191024"/>
    </source>
</evidence>